<reference evidence="6 7" key="1">
    <citation type="journal article" date="2018" name="Nat. Ecol. Evol.">
        <title>Genomic signatures of mitonuclear coevolution across populations of Tigriopus californicus.</title>
        <authorList>
            <person name="Barreto F.S."/>
            <person name="Watson E.T."/>
            <person name="Lima T.G."/>
            <person name="Willett C.S."/>
            <person name="Edmands S."/>
            <person name="Li W."/>
            <person name="Burton R.S."/>
        </authorList>
    </citation>
    <scope>NUCLEOTIDE SEQUENCE [LARGE SCALE GENOMIC DNA]</scope>
    <source>
        <strain evidence="6 7">San Diego</strain>
    </source>
</reference>
<evidence type="ECO:0000256" key="4">
    <source>
        <dbReference type="SAM" id="MobiDB-lite"/>
    </source>
</evidence>
<dbReference type="GO" id="GO:0005886">
    <property type="term" value="C:plasma membrane"/>
    <property type="evidence" value="ECO:0007669"/>
    <property type="project" value="TreeGrafter"/>
</dbReference>
<dbReference type="InterPro" id="IPR011990">
    <property type="entry name" value="TPR-like_helical_dom_sf"/>
</dbReference>
<dbReference type="PANTHER" id="PTHR23083">
    <property type="entry name" value="TETRATRICOPEPTIDE REPEAT PROTEIN, TPR"/>
    <property type="match status" value="1"/>
</dbReference>
<feature type="domain" description="Tetratricopeptide repeat protein 7 N-terminal" evidence="5">
    <location>
        <begin position="13"/>
        <end position="400"/>
    </location>
</feature>
<comment type="caution">
    <text evidence="6">The sequence shown here is derived from an EMBL/GenBank/DDBJ whole genome shotgun (WGS) entry which is preliminary data.</text>
</comment>
<dbReference type="OMA" id="CRSECNW"/>
<dbReference type="PANTHER" id="PTHR23083:SF464">
    <property type="entry name" value="TETRATRICOPEPTIDE REPEAT DOMAIN 7, ISOFORM A"/>
    <property type="match status" value="1"/>
</dbReference>
<dbReference type="Proteomes" id="UP000318571">
    <property type="component" value="Chromosome 9"/>
</dbReference>
<evidence type="ECO:0000313" key="6">
    <source>
        <dbReference type="EMBL" id="TRY70431.1"/>
    </source>
</evidence>
<dbReference type="SUPFAM" id="SSF48452">
    <property type="entry name" value="TPR-like"/>
    <property type="match status" value="2"/>
</dbReference>
<feature type="repeat" description="TPR" evidence="3">
    <location>
        <begin position="775"/>
        <end position="808"/>
    </location>
</feature>
<organism evidence="6 7">
    <name type="scientific">Tigriopus californicus</name>
    <name type="common">Marine copepod</name>
    <dbReference type="NCBI Taxonomy" id="6832"/>
    <lineage>
        <taxon>Eukaryota</taxon>
        <taxon>Metazoa</taxon>
        <taxon>Ecdysozoa</taxon>
        <taxon>Arthropoda</taxon>
        <taxon>Crustacea</taxon>
        <taxon>Multicrustacea</taxon>
        <taxon>Hexanauplia</taxon>
        <taxon>Copepoda</taxon>
        <taxon>Harpacticoida</taxon>
        <taxon>Harpacticidae</taxon>
        <taxon>Tigriopus</taxon>
    </lineage>
</organism>
<protein>
    <recommendedName>
        <fullName evidence="5">Tetratricopeptide repeat protein 7 N-terminal domain-containing protein</fullName>
    </recommendedName>
</protein>
<dbReference type="InterPro" id="IPR051722">
    <property type="entry name" value="Endocytosis_PI4K-reg_protein"/>
</dbReference>
<evidence type="ECO:0000256" key="2">
    <source>
        <dbReference type="ARBA" id="ARBA00038251"/>
    </source>
</evidence>
<evidence type="ECO:0000256" key="1">
    <source>
        <dbReference type="ARBA" id="ARBA00002550"/>
    </source>
</evidence>
<dbReference type="GO" id="GO:0072659">
    <property type="term" value="P:protein localization to plasma membrane"/>
    <property type="evidence" value="ECO:0007669"/>
    <property type="project" value="TreeGrafter"/>
</dbReference>
<accession>A0A553NYC7</accession>
<keyword evidence="7" id="KW-1185">Reference proteome</keyword>
<dbReference type="InterPro" id="IPR019734">
    <property type="entry name" value="TPR_rpt"/>
</dbReference>
<feature type="region of interest" description="Disordered" evidence="4">
    <location>
        <begin position="295"/>
        <end position="335"/>
    </location>
</feature>
<name>A0A553NYC7_TIGCA</name>
<gene>
    <name evidence="6" type="ORF">TCAL_09296</name>
</gene>
<evidence type="ECO:0000259" key="5">
    <source>
        <dbReference type="Pfam" id="PF19440"/>
    </source>
</evidence>
<evidence type="ECO:0000313" key="7">
    <source>
        <dbReference type="Proteomes" id="UP000318571"/>
    </source>
</evidence>
<dbReference type="InterPro" id="IPR045819">
    <property type="entry name" value="TTC7_N"/>
</dbReference>
<dbReference type="EMBL" id="VCGU01000009">
    <property type="protein sequence ID" value="TRY70431.1"/>
    <property type="molecule type" value="Genomic_DNA"/>
</dbReference>
<sequence length="927" mass="104421">MTSRGQKSRTGGANATIEIEIERAREESNWSHVVVMAEQLRQRPDRQLETLGNFLVGEAKLENFLEEYPPKDKNVAKAREGLIEAKDFLTKTIGDDAKRLGVHLDSYILLGKLNYAMGNHSDALKFYERAQLDTLEEKQLPARSLKIMAEAFAIKAMCYEKTGTAARTSSKAKTAEREAAILKSYEIAGDLTLLFLQTADKAPRVTQSTWSVTSVSSSPVPPPSHSTQKLSPILEMALLKAPALNLKAGNKLTAVRLFRTMLQAEESESTKEIRRNVCCKLAEILLHRMSDAKYVKPGNDSSPKRAMGALNSKLGPASTESPWKPRKHAGNNLYTPKNKHEETLLLLLLSENMARKDAILSQAPEFFEMRSTKFRDAIIAYDLTAIALSRIRNFHILTRMLENSMKFSFNEPHTWTQFGLCLATENRFFRSLQIFRELAQRNRAEAGSCLVMAKFCYERLQLYEEGLLWSERASKKDSVTSDQFLKARCHVYMGIGNLLMMKTTENHMTRTQYLDNAEMHLKSADEADNQDFLVQFYLSYFYAHVREVSKAFEHVKRALYLNPEHLPSLHLMTLLLTSKKEYEEALDISNVTLEEYPDNLPIMSLKVRLEELVHGGEAALKVAKAMLEQWQVACEQFSNDEGSQETGGMPNHNLSILPNTALALSSVANGSYDINGYATIGRGSNPAMSTGYDAFSDKDSVSLHAHSITASHVEKTLSEVASSLSSPFPRPSPQDPSYTQMRIWLLTAELHLRQHRLLDAEACVNEARQLSPLSYHLMYVKGLVYEFREEFENARQCFENSLGINPTHVASLHHLGRVYHILGFHRLAEQSLKVAVRIDPSNEYMWELLGDVQEFIAQDTLHHVQNALGPERVLEETEKTPTEITQQTLLDEASRIFGNASECHAIALSLHGTSPVLPFTTVPLCFE</sequence>
<dbReference type="OrthoDB" id="29013at2759"/>
<evidence type="ECO:0000256" key="3">
    <source>
        <dbReference type="PROSITE-ProRule" id="PRU00339"/>
    </source>
</evidence>
<proteinExistence type="inferred from homology"/>
<dbReference type="GO" id="GO:0046854">
    <property type="term" value="P:phosphatidylinositol phosphate biosynthetic process"/>
    <property type="evidence" value="ECO:0007669"/>
    <property type="project" value="TreeGrafter"/>
</dbReference>
<comment type="similarity">
    <text evidence="2">Belongs to the YPP1 family.</text>
</comment>
<dbReference type="Pfam" id="PF13181">
    <property type="entry name" value="TPR_8"/>
    <property type="match status" value="1"/>
</dbReference>
<feature type="repeat" description="TPR" evidence="3">
    <location>
        <begin position="532"/>
        <end position="565"/>
    </location>
</feature>
<dbReference type="SMART" id="SM00028">
    <property type="entry name" value="TPR"/>
    <property type="match status" value="5"/>
</dbReference>
<feature type="repeat" description="TPR" evidence="3">
    <location>
        <begin position="809"/>
        <end position="842"/>
    </location>
</feature>
<dbReference type="PROSITE" id="PS50005">
    <property type="entry name" value="TPR"/>
    <property type="match status" value="3"/>
</dbReference>
<dbReference type="Gene3D" id="1.25.40.10">
    <property type="entry name" value="Tetratricopeptide repeat domain"/>
    <property type="match status" value="2"/>
</dbReference>
<dbReference type="Pfam" id="PF19440">
    <property type="entry name" value="TTC7_N"/>
    <property type="match status" value="1"/>
</dbReference>
<dbReference type="AlphaFoldDB" id="A0A553NYC7"/>
<keyword evidence="3" id="KW-0802">TPR repeat</keyword>
<comment type="function">
    <text evidence="1">Involved in endocytosis.</text>
</comment>
<dbReference type="STRING" id="6832.A0A553NYC7"/>